<organism evidence="1 2">
    <name type="scientific">Araneus ventricosus</name>
    <name type="common">Orbweaver spider</name>
    <name type="synonym">Epeira ventricosa</name>
    <dbReference type="NCBI Taxonomy" id="182803"/>
    <lineage>
        <taxon>Eukaryota</taxon>
        <taxon>Metazoa</taxon>
        <taxon>Ecdysozoa</taxon>
        <taxon>Arthropoda</taxon>
        <taxon>Chelicerata</taxon>
        <taxon>Arachnida</taxon>
        <taxon>Araneae</taxon>
        <taxon>Araneomorphae</taxon>
        <taxon>Entelegynae</taxon>
        <taxon>Araneoidea</taxon>
        <taxon>Araneidae</taxon>
        <taxon>Araneus</taxon>
    </lineage>
</organism>
<dbReference type="EMBL" id="BGPR01003141">
    <property type="protein sequence ID" value="GBM84207.1"/>
    <property type="molecule type" value="Genomic_DNA"/>
</dbReference>
<sequence>MVEFDYEHITEGLKNVCSVVADEFKPCYDDAVSHYKKRYSEVVIGMHGPVESLSYEKARVCLGSLSCWKVNVVPKDNFQALVQTFCFKMSRYMYLFVLPSIEHKLPTPAALLHAHTMTPPSPHFRMDSCLASVDLVFYRPNLQITYG</sequence>
<evidence type="ECO:0000313" key="1">
    <source>
        <dbReference type="EMBL" id="GBM84207.1"/>
    </source>
</evidence>
<comment type="caution">
    <text evidence="1">The sequence shown here is derived from an EMBL/GenBank/DDBJ whole genome shotgun (WGS) entry which is preliminary data.</text>
</comment>
<accession>A0A4Y2J249</accession>
<gene>
    <name evidence="1" type="ORF">AVEN_94413_1</name>
</gene>
<proteinExistence type="predicted"/>
<name>A0A4Y2J249_ARAVE</name>
<evidence type="ECO:0000313" key="2">
    <source>
        <dbReference type="Proteomes" id="UP000499080"/>
    </source>
</evidence>
<dbReference type="Proteomes" id="UP000499080">
    <property type="component" value="Unassembled WGS sequence"/>
</dbReference>
<reference evidence="1 2" key="1">
    <citation type="journal article" date="2019" name="Sci. Rep.">
        <title>Orb-weaving spider Araneus ventricosus genome elucidates the spidroin gene catalogue.</title>
        <authorList>
            <person name="Kono N."/>
            <person name="Nakamura H."/>
            <person name="Ohtoshi R."/>
            <person name="Moran D.A.P."/>
            <person name="Shinohara A."/>
            <person name="Yoshida Y."/>
            <person name="Fujiwara M."/>
            <person name="Mori M."/>
            <person name="Tomita M."/>
            <person name="Arakawa K."/>
        </authorList>
    </citation>
    <scope>NUCLEOTIDE SEQUENCE [LARGE SCALE GENOMIC DNA]</scope>
</reference>
<dbReference type="AlphaFoldDB" id="A0A4Y2J249"/>
<keyword evidence="2" id="KW-1185">Reference proteome</keyword>
<protein>
    <submittedName>
        <fullName evidence="1">Uncharacterized protein</fullName>
    </submittedName>
</protein>